<feature type="region of interest" description="Disordered" evidence="1">
    <location>
        <begin position="1"/>
        <end position="27"/>
    </location>
</feature>
<sequence length="130" mass="14828">MDNCANNAESTHADFNSRLAPAPLDQRSPQTRYAFAETCLHRSHPFAQRAALEPNWYRFQFTEIKTEGQAMDTSQQAFVQCPVAQADDLLTPIYPSCDPSLQRTYRPLALDSPYRESLMTEHEAVQAQEY</sequence>
<accession>A0A8H5C754</accession>
<dbReference type="Proteomes" id="UP000541558">
    <property type="component" value="Unassembled WGS sequence"/>
</dbReference>
<evidence type="ECO:0000313" key="3">
    <source>
        <dbReference type="Proteomes" id="UP000541558"/>
    </source>
</evidence>
<dbReference type="AlphaFoldDB" id="A0A8H5C754"/>
<comment type="caution">
    <text evidence="2">The sequence shown here is derived from an EMBL/GenBank/DDBJ whole genome shotgun (WGS) entry which is preliminary data.</text>
</comment>
<keyword evidence="3" id="KW-1185">Reference proteome</keyword>
<feature type="compositionally biased region" description="Polar residues" evidence="1">
    <location>
        <begin position="1"/>
        <end position="14"/>
    </location>
</feature>
<dbReference type="EMBL" id="JAACJK010000058">
    <property type="protein sequence ID" value="KAF5336452.1"/>
    <property type="molecule type" value="Genomic_DNA"/>
</dbReference>
<reference evidence="2 3" key="1">
    <citation type="journal article" date="2020" name="ISME J.">
        <title>Uncovering the hidden diversity of litter-decomposition mechanisms in mushroom-forming fungi.</title>
        <authorList>
            <person name="Floudas D."/>
            <person name="Bentzer J."/>
            <person name="Ahren D."/>
            <person name="Johansson T."/>
            <person name="Persson P."/>
            <person name="Tunlid A."/>
        </authorList>
    </citation>
    <scope>NUCLEOTIDE SEQUENCE [LARGE SCALE GENOMIC DNA]</scope>
    <source>
        <strain evidence="2 3">CBS 175.51</strain>
    </source>
</reference>
<evidence type="ECO:0000256" key="1">
    <source>
        <dbReference type="SAM" id="MobiDB-lite"/>
    </source>
</evidence>
<protein>
    <submittedName>
        <fullName evidence="2">Uncharacterized protein</fullName>
    </submittedName>
</protein>
<name>A0A8H5C754_9AGAR</name>
<evidence type="ECO:0000313" key="2">
    <source>
        <dbReference type="EMBL" id="KAF5336452.1"/>
    </source>
</evidence>
<proteinExistence type="predicted"/>
<organism evidence="2 3">
    <name type="scientific">Ephemerocybe angulata</name>
    <dbReference type="NCBI Taxonomy" id="980116"/>
    <lineage>
        <taxon>Eukaryota</taxon>
        <taxon>Fungi</taxon>
        <taxon>Dikarya</taxon>
        <taxon>Basidiomycota</taxon>
        <taxon>Agaricomycotina</taxon>
        <taxon>Agaricomycetes</taxon>
        <taxon>Agaricomycetidae</taxon>
        <taxon>Agaricales</taxon>
        <taxon>Agaricineae</taxon>
        <taxon>Psathyrellaceae</taxon>
        <taxon>Ephemerocybe</taxon>
    </lineage>
</organism>
<gene>
    <name evidence="2" type="ORF">D9611_006663</name>
</gene>